<sequence>MKKLLLIAVFLVSGTIAFAQNNDKPKLEKKGDLIEATYYHDNGEVAQIGFFNLKGKLQGEWKSFDANGKKTAVGNYENGKKVGKWFFWNTNQLSEVDYSGSKVKNVNTWQRTSSVVSNK</sequence>
<dbReference type="OrthoDB" id="1467310at2"/>
<feature type="chain" id="PRO_5002737633" description="Nicotinic acid mononucleotide adenyltransferase" evidence="1">
    <location>
        <begin position="20"/>
        <end position="119"/>
    </location>
</feature>
<keyword evidence="1" id="KW-0732">Signal</keyword>
<dbReference type="RefSeq" id="WP_007096183.1">
    <property type="nucleotide sequence ID" value="NZ_CP142125.1"/>
</dbReference>
<dbReference type="AlphaFoldDB" id="A9DN78"/>
<dbReference type="EMBL" id="ABIB01000002">
    <property type="protein sequence ID" value="EDP97130.1"/>
    <property type="molecule type" value="Genomic_DNA"/>
</dbReference>
<dbReference type="Pfam" id="PF07661">
    <property type="entry name" value="MORN_2"/>
    <property type="match status" value="2"/>
</dbReference>
<accession>A9DN78</accession>
<keyword evidence="3" id="KW-1185">Reference proteome</keyword>
<comment type="caution">
    <text evidence="2">The sequence shown here is derived from an EMBL/GenBank/DDBJ whole genome shotgun (WGS) entry which is preliminary data.</text>
</comment>
<evidence type="ECO:0000313" key="3">
    <source>
        <dbReference type="Proteomes" id="UP000002945"/>
    </source>
</evidence>
<evidence type="ECO:0000256" key="1">
    <source>
        <dbReference type="SAM" id="SignalP"/>
    </source>
</evidence>
<feature type="signal peptide" evidence="1">
    <location>
        <begin position="1"/>
        <end position="19"/>
    </location>
</feature>
<dbReference type="Gene3D" id="3.90.930.1">
    <property type="match status" value="1"/>
</dbReference>
<protein>
    <recommendedName>
        <fullName evidence="4">Nicotinic acid mononucleotide adenyltransferase</fullName>
    </recommendedName>
</protein>
<dbReference type="Proteomes" id="UP000002945">
    <property type="component" value="Unassembled WGS sequence"/>
</dbReference>
<evidence type="ECO:0008006" key="4">
    <source>
        <dbReference type="Google" id="ProtNLM"/>
    </source>
</evidence>
<proteinExistence type="predicted"/>
<dbReference type="HOGENOM" id="CLU_2069951_0_0_10"/>
<organism evidence="2 3">
    <name type="scientific">Kordia algicida OT-1</name>
    <dbReference type="NCBI Taxonomy" id="391587"/>
    <lineage>
        <taxon>Bacteria</taxon>
        <taxon>Pseudomonadati</taxon>
        <taxon>Bacteroidota</taxon>
        <taxon>Flavobacteriia</taxon>
        <taxon>Flavobacteriales</taxon>
        <taxon>Flavobacteriaceae</taxon>
        <taxon>Kordia</taxon>
    </lineage>
</organism>
<dbReference type="STRING" id="391587.KAOT1_18247"/>
<name>A9DN78_9FLAO</name>
<reference evidence="2 3" key="1">
    <citation type="journal article" date="2011" name="J. Bacteriol.">
        <title>Genome sequence of the algicidal bacterium Kordia algicida OT-1.</title>
        <authorList>
            <person name="Lee H.S."/>
            <person name="Kang S.G."/>
            <person name="Kwon K.K."/>
            <person name="Lee J.H."/>
            <person name="Kim S.J."/>
        </authorList>
    </citation>
    <scope>NUCLEOTIDE SEQUENCE [LARGE SCALE GENOMIC DNA]</scope>
    <source>
        <strain evidence="2 3">OT-1</strain>
    </source>
</reference>
<dbReference type="eggNOG" id="COG2849">
    <property type="taxonomic scope" value="Bacteria"/>
</dbReference>
<dbReference type="InterPro" id="IPR011652">
    <property type="entry name" value="MORN_2"/>
</dbReference>
<dbReference type="SUPFAM" id="SSF82185">
    <property type="entry name" value="Histone H3 K4-specific methyltransferase SET7/9 N-terminal domain"/>
    <property type="match status" value="1"/>
</dbReference>
<evidence type="ECO:0000313" key="2">
    <source>
        <dbReference type="EMBL" id="EDP97130.1"/>
    </source>
</evidence>
<gene>
    <name evidence="2" type="ORF">KAOT1_18247</name>
</gene>